<dbReference type="Gene3D" id="3.40.50.300">
    <property type="entry name" value="P-loop containing nucleotide triphosphate hydrolases"/>
    <property type="match status" value="1"/>
</dbReference>
<evidence type="ECO:0000313" key="12">
    <source>
        <dbReference type="EMBL" id="KAB1440053.1"/>
    </source>
</evidence>
<dbReference type="PROSITE" id="PS50929">
    <property type="entry name" value="ABC_TM1F"/>
    <property type="match status" value="1"/>
</dbReference>
<keyword evidence="3" id="KW-1003">Cell membrane</keyword>
<dbReference type="OrthoDB" id="9762778at2"/>
<evidence type="ECO:0000256" key="9">
    <source>
        <dbReference type="SAM" id="Phobius"/>
    </source>
</evidence>
<keyword evidence="6 12" id="KW-0067">ATP-binding</keyword>
<dbReference type="FunFam" id="3.40.50.300:FF:000221">
    <property type="entry name" value="Multidrug ABC transporter ATP-binding protein"/>
    <property type="match status" value="1"/>
</dbReference>
<evidence type="ECO:0000256" key="4">
    <source>
        <dbReference type="ARBA" id="ARBA00022692"/>
    </source>
</evidence>
<feature type="domain" description="ABC transmembrane type-1" evidence="11">
    <location>
        <begin position="16"/>
        <end position="298"/>
    </location>
</feature>
<dbReference type="CDD" id="cd18542">
    <property type="entry name" value="ABC_6TM_YknU_like"/>
    <property type="match status" value="1"/>
</dbReference>
<dbReference type="SUPFAM" id="SSF52540">
    <property type="entry name" value="P-loop containing nucleoside triphosphate hydrolases"/>
    <property type="match status" value="1"/>
</dbReference>
<dbReference type="SUPFAM" id="SSF90123">
    <property type="entry name" value="ABC transporter transmembrane region"/>
    <property type="match status" value="1"/>
</dbReference>
<dbReference type="AlphaFoldDB" id="A0A7V7UHJ9"/>
<keyword evidence="8 9" id="KW-0472">Membrane</keyword>
<dbReference type="GO" id="GO:0005886">
    <property type="term" value="C:plasma membrane"/>
    <property type="evidence" value="ECO:0007669"/>
    <property type="project" value="UniProtKB-SubCell"/>
</dbReference>
<evidence type="ECO:0000313" key="13">
    <source>
        <dbReference type="Proteomes" id="UP000461768"/>
    </source>
</evidence>
<dbReference type="GO" id="GO:0005524">
    <property type="term" value="F:ATP binding"/>
    <property type="evidence" value="ECO:0007669"/>
    <property type="project" value="UniProtKB-KW"/>
</dbReference>
<name>A0A7V7UHJ9_9FIRM</name>
<reference evidence="12 13" key="1">
    <citation type="submission" date="2019-09" db="EMBL/GenBank/DDBJ databases">
        <authorList>
            <person name="Valk L.C."/>
        </authorList>
    </citation>
    <scope>NUCLEOTIDE SEQUENCE [LARGE SCALE GENOMIC DNA]</scope>
    <source>
        <strain evidence="12">GalUA</strain>
    </source>
</reference>
<keyword evidence="7 9" id="KW-1133">Transmembrane helix</keyword>
<keyword evidence="13" id="KW-1185">Reference proteome</keyword>
<dbReference type="InterPro" id="IPR039421">
    <property type="entry name" value="Type_1_exporter"/>
</dbReference>
<protein>
    <submittedName>
        <fullName evidence="12">ABC transporter ATP-binding protein</fullName>
    </submittedName>
</protein>
<feature type="transmembrane region" description="Helical" evidence="9">
    <location>
        <begin position="123"/>
        <end position="149"/>
    </location>
</feature>
<feature type="transmembrane region" description="Helical" evidence="9">
    <location>
        <begin position="51"/>
        <end position="72"/>
    </location>
</feature>
<evidence type="ECO:0000256" key="7">
    <source>
        <dbReference type="ARBA" id="ARBA00022989"/>
    </source>
</evidence>
<feature type="transmembrane region" description="Helical" evidence="9">
    <location>
        <begin position="12"/>
        <end position="31"/>
    </location>
</feature>
<evidence type="ECO:0000256" key="8">
    <source>
        <dbReference type="ARBA" id="ARBA00023136"/>
    </source>
</evidence>
<dbReference type="InterPro" id="IPR036640">
    <property type="entry name" value="ABC1_TM_sf"/>
</dbReference>
<dbReference type="GO" id="GO:0015421">
    <property type="term" value="F:ABC-type oligopeptide transporter activity"/>
    <property type="evidence" value="ECO:0007669"/>
    <property type="project" value="TreeGrafter"/>
</dbReference>
<proteinExistence type="predicted"/>
<dbReference type="Gene3D" id="1.20.1560.10">
    <property type="entry name" value="ABC transporter type 1, transmembrane domain"/>
    <property type="match status" value="1"/>
</dbReference>
<dbReference type="InterPro" id="IPR027417">
    <property type="entry name" value="P-loop_NTPase"/>
</dbReference>
<dbReference type="GO" id="GO:0016887">
    <property type="term" value="F:ATP hydrolysis activity"/>
    <property type="evidence" value="ECO:0007669"/>
    <property type="project" value="InterPro"/>
</dbReference>
<keyword evidence="4 9" id="KW-0812">Transmembrane</keyword>
<feature type="transmembrane region" description="Helical" evidence="9">
    <location>
        <begin position="249"/>
        <end position="276"/>
    </location>
</feature>
<evidence type="ECO:0000256" key="2">
    <source>
        <dbReference type="ARBA" id="ARBA00022448"/>
    </source>
</evidence>
<dbReference type="Proteomes" id="UP000461768">
    <property type="component" value="Unassembled WGS sequence"/>
</dbReference>
<evidence type="ECO:0000256" key="3">
    <source>
        <dbReference type="ARBA" id="ARBA00022475"/>
    </source>
</evidence>
<feature type="domain" description="ABC transporter" evidence="10">
    <location>
        <begin position="332"/>
        <end position="565"/>
    </location>
</feature>
<comment type="subcellular location">
    <subcellularLocation>
        <location evidence="1">Cell membrane</location>
        <topology evidence="1">Multi-pass membrane protein</topology>
    </subcellularLocation>
</comment>
<gene>
    <name evidence="12" type="ORF">F7O84_06645</name>
</gene>
<dbReference type="InterPro" id="IPR003439">
    <property type="entry name" value="ABC_transporter-like_ATP-bd"/>
</dbReference>
<dbReference type="SMART" id="SM00382">
    <property type="entry name" value="AAA"/>
    <property type="match status" value="1"/>
</dbReference>
<evidence type="ECO:0000256" key="5">
    <source>
        <dbReference type="ARBA" id="ARBA00022741"/>
    </source>
</evidence>
<comment type="caution">
    <text evidence="12">The sequence shown here is derived from an EMBL/GenBank/DDBJ whole genome shotgun (WGS) entry which is preliminary data.</text>
</comment>
<keyword evidence="2" id="KW-0813">Transport</keyword>
<dbReference type="EMBL" id="WAGX01000004">
    <property type="protein sequence ID" value="KAB1440053.1"/>
    <property type="molecule type" value="Genomic_DNA"/>
</dbReference>
<reference evidence="12 13" key="2">
    <citation type="submission" date="2020-02" db="EMBL/GenBank/DDBJ databases">
        <title>Candidatus Galacturonibacter soehngenii shows hetero-acetogenic catabolism of galacturonic acid but lacks a canonical carbon monoxide dehydrogenase/acetyl-CoA synthase complex.</title>
        <authorList>
            <person name="Diender M."/>
            <person name="Stouten G.R."/>
            <person name="Petersen J.F."/>
            <person name="Nielsen P.H."/>
            <person name="Dueholm M.S."/>
            <person name="Pronk J.T."/>
            <person name="Van Loosdrecht M.C.M."/>
        </authorList>
    </citation>
    <scope>NUCLEOTIDE SEQUENCE [LARGE SCALE GENOMIC DNA]</scope>
    <source>
        <strain evidence="12">GalUA</strain>
    </source>
</reference>
<dbReference type="InterPro" id="IPR017871">
    <property type="entry name" value="ABC_transporter-like_CS"/>
</dbReference>
<dbReference type="PROSITE" id="PS50893">
    <property type="entry name" value="ABC_TRANSPORTER_2"/>
    <property type="match status" value="1"/>
</dbReference>
<evidence type="ECO:0000259" key="11">
    <source>
        <dbReference type="PROSITE" id="PS50929"/>
    </source>
</evidence>
<dbReference type="PANTHER" id="PTHR43394:SF1">
    <property type="entry name" value="ATP-BINDING CASSETTE SUB-FAMILY B MEMBER 10, MITOCHONDRIAL"/>
    <property type="match status" value="1"/>
</dbReference>
<organism evidence="12 13">
    <name type="scientific">Candidatus Galacturonatibacter soehngenii</name>
    <dbReference type="NCBI Taxonomy" id="2307010"/>
    <lineage>
        <taxon>Bacteria</taxon>
        <taxon>Bacillati</taxon>
        <taxon>Bacillota</taxon>
        <taxon>Clostridia</taxon>
        <taxon>Lachnospirales</taxon>
        <taxon>Lachnospiraceae</taxon>
        <taxon>Candidatus Galacturonatibacter</taxon>
    </lineage>
</organism>
<feature type="transmembrane region" description="Helical" evidence="9">
    <location>
        <begin position="155"/>
        <end position="173"/>
    </location>
</feature>
<dbReference type="InterPro" id="IPR011527">
    <property type="entry name" value="ABC1_TM_dom"/>
</dbReference>
<evidence type="ECO:0000259" key="10">
    <source>
        <dbReference type="PROSITE" id="PS50893"/>
    </source>
</evidence>
<dbReference type="Pfam" id="PF00005">
    <property type="entry name" value="ABC_tran"/>
    <property type="match status" value="1"/>
</dbReference>
<dbReference type="InterPro" id="IPR003593">
    <property type="entry name" value="AAA+_ATPase"/>
</dbReference>
<evidence type="ECO:0000256" key="6">
    <source>
        <dbReference type="ARBA" id="ARBA00022840"/>
    </source>
</evidence>
<dbReference type="PROSITE" id="PS00211">
    <property type="entry name" value="ABC_TRANSPORTER_1"/>
    <property type="match status" value="1"/>
</dbReference>
<sequence>MKKISSYILEHWYFYFIAIICMVFQVGLDMLSPQLTKKIIDDVIGNGQIGILTQLLLMIFLIGAGRCVFGYIKEYIFDKISASIASDMRKRLFHHIQGLSIGFFNENNTGEIMARVKDDVDKIWSALGYISMLIIEVVIHTTIILFCMFHLNFKLFMIPVIAMPVVGFLAILMENKLGGVYEEISEENAVLNTVAQENLAGVRTVKAFAREKFEITKFLSHNKRYYDLNMRQSKVLVKYQPMFQMITKLLPIVAIVYGGVLVINGEITLGTLGAAAEYCNNIVWPMEMLGWLFNDLASAIASNKKIKTIYNQKPQIVEEENPITLGEVKGNVKFEQVSLQIDKKYILKDISFEVEAGKTIGIMGATGTGKTSIINLLQRFYDVSEGKILLDGVDIRKLSLKELRKNITLVMQDVFLFSDTINSNVKLGKKNRVRNDEVREALRESHATNFIEKMENQYETLIGERGVGLSGGQKQRISIARALAKRMPILVLDDSTSALDMETEYKIQNNLNELDNVTKIIIAHRISAVRNADEIIVLEKGKIAERGKHDELLAMKGLYYKTFHAQYKEVMRA</sequence>
<accession>A0A7V7UHJ9</accession>
<evidence type="ECO:0000256" key="1">
    <source>
        <dbReference type="ARBA" id="ARBA00004651"/>
    </source>
</evidence>
<dbReference type="RefSeq" id="WP_151143260.1">
    <property type="nucleotide sequence ID" value="NZ_WAGX01000004.1"/>
</dbReference>
<dbReference type="Pfam" id="PF00664">
    <property type="entry name" value="ABC_membrane"/>
    <property type="match status" value="1"/>
</dbReference>
<dbReference type="PANTHER" id="PTHR43394">
    <property type="entry name" value="ATP-DEPENDENT PERMEASE MDL1, MITOCHONDRIAL"/>
    <property type="match status" value="1"/>
</dbReference>
<keyword evidence="5" id="KW-0547">Nucleotide-binding</keyword>